<keyword evidence="3" id="KW-1133">Transmembrane helix</keyword>
<feature type="region of interest" description="Disordered" evidence="2">
    <location>
        <begin position="350"/>
        <end position="369"/>
    </location>
</feature>
<evidence type="ECO:0000313" key="5">
    <source>
        <dbReference type="Proteomes" id="UP000292564"/>
    </source>
</evidence>
<dbReference type="RefSeq" id="WP_207230180.1">
    <property type="nucleotide sequence ID" value="NZ_SHKY01000002.1"/>
</dbReference>
<feature type="transmembrane region" description="Helical" evidence="3">
    <location>
        <begin position="223"/>
        <end position="246"/>
    </location>
</feature>
<evidence type="ECO:0000256" key="1">
    <source>
        <dbReference type="SAM" id="Coils"/>
    </source>
</evidence>
<name>A0A4Q7Z7U8_9ACTN</name>
<dbReference type="AlphaFoldDB" id="A0A4Q7Z7U8"/>
<dbReference type="Proteomes" id="UP000292564">
    <property type="component" value="Unassembled WGS sequence"/>
</dbReference>
<feature type="transmembrane region" description="Helical" evidence="3">
    <location>
        <begin position="124"/>
        <end position="142"/>
    </location>
</feature>
<evidence type="ECO:0000256" key="2">
    <source>
        <dbReference type="SAM" id="MobiDB-lite"/>
    </source>
</evidence>
<keyword evidence="5" id="KW-1185">Reference proteome</keyword>
<evidence type="ECO:0000313" key="4">
    <source>
        <dbReference type="EMBL" id="RZU46540.1"/>
    </source>
</evidence>
<dbReference type="EMBL" id="SHKY01000002">
    <property type="protein sequence ID" value="RZU46540.1"/>
    <property type="molecule type" value="Genomic_DNA"/>
</dbReference>
<sequence>MTAEFVRHGALLVPVDTLEQLSGEAAELREQLAAERALQSVQREDVWTRRATSVQHELAMAEVDEQEATAKRARRERIRDAAEADELAALYRRAASSGARARIRALILGSAEMRALRIAKVRTVALWAGLPVLAAFAVWSTTGVQAGVVRLLDLARGSAAWAASWAVEPALIVIVALIIIGRAVLRSSGGDTDWRATVAEWVALGLSLALNILGGWHGGWSGLLTALPHAIGPLGCAGTAFLIGLFDSYTAAARPWDNAPRLDELGLFRDHDAPVLAAVPPAVSGGAPVPRTDTGRAVPARTGTGPGRPRPVPAAGTGRRPLTSRTGTPTGTGTGSPKAAARAFWDAETAAGRTPTGAELARAAGRDSDETGVFRRYARDWAAALTSKEQADVAS</sequence>
<feature type="compositionally biased region" description="Low complexity" evidence="2">
    <location>
        <begin position="313"/>
        <end position="337"/>
    </location>
</feature>
<gene>
    <name evidence="4" type="ORF">EV385_6614</name>
</gene>
<feature type="coiled-coil region" evidence="1">
    <location>
        <begin position="18"/>
        <end position="76"/>
    </location>
</feature>
<keyword evidence="1" id="KW-0175">Coiled coil</keyword>
<protein>
    <submittedName>
        <fullName evidence="4">Uncharacterized protein</fullName>
    </submittedName>
</protein>
<evidence type="ECO:0000256" key="3">
    <source>
        <dbReference type="SAM" id="Phobius"/>
    </source>
</evidence>
<reference evidence="4 5" key="1">
    <citation type="submission" date="2019-02" db="EMBL/GenBank/DDBJ databases">
        <title>Sequencing the genomes of 1000 actinobacteria strains.</title>
        <authorList>
            <person name="Klenk H.-P."/>
        </authorList>
    </citation>
    <scope>NUCLEOTIDE SEQUENCE [LARGE SCALE GENOMIC DNA]</scope>
    <source>
        <strain evidence="4 5">DSM 45162</strain>
    </source>
</reference>
<proteinExistence type="predicted"/>
<feature type="transmembrane region" description="Helical" evidence="3">
    <location>
        <begin position="162"/>
        <end position="185"/>
    </location>
</feature>
<organism evidence="4 5">
    <name type="scientific">Krasilnikovia cinnamomea</name>
    <dbReference type="NCBI Taxonomy" id="349313"/>
    <lineage>
        <taxon>Bacteria</taxon>
        <taxon>Bacillati</taxon>
        <taxon>Actinomycetota</taxon>
        <taxon>Actinomycetes</taxon>
        <taxon>Micromonosporales</taxon>
        <taxon>Micromonosporaceae</taxon>
        <taxon>Krasilnikovia</taxon>
    </lineage>
</organism>
<feature type="transmembrane region" description="Helical" evidence="3">
    <location>
        <begin position="197"/>
        <end position="217"/>
    </location>
</feature>
<feature type="region of interest" description="Disordered" evidence="2">
    <location>
        <begin position="280"/>
        <end position="340"/>
    </location>
</feature>
<accession>A0A4Q7Z7U8</accession>
<comment type="caution">
    <text evidence="4">The sequence shown here is derived from an EMBL/GenBank/DDBJ whole genome shotgun (WGS) entry which is preliminary data.</text>
</comment>
<feature type="compositionally biased region" description="Low complexity" evidence="2">
    <location>
        <begin position="280"/>
        <end position="290"/>
    </location>
</feature>
<keyword evidence="3" id="KW-0812">Transmembrane</keyword>
<keyword evidence="3" id="KW-0472">Membrane</keyword>